<dbReference type="AlphaFoldDB" id="A0A1E5V2L5"/>
<keyword evidence="2" id="KW-1185">Reference proteome</keyword>
<dbReference type="EMBL" id="LWDX02053715">
    <property type="protein sequence ID" value="OEL19406.1"/>
    <property type="molecule type" value="Genomic_DNA"/>
</dbReference>
<sequence length="83" mass="9519">MDILEASNLESEGKDSINEHESFFLEKPEDPCSHNASLESVTFCATSTYEDNNHLKVLIFKIFKRLVVDAFFYDKFCKPCSCT</sequence>
<protein>
    <submittedName>
        <fullName evidence="1">Uncharacterized protein</fullName>
    </submittedName>
</protein>
<evidence type="ECO:0000313" key="1">
    <source>
        <dbReference type="EMBL" id="OEL19406.1"/>
    </source>
</evidence>
<dbReference type="Proteomes" id="UP000095767">
    <property type="component" value="Unassembled WGS sequence"/>
</dbReference>
<proteinExistence type="predicted"/>
<comment type="caution">
    <text evidence="1">The sequence shown here is derived from an EMBL/GenBank/DDBJ whole genome shotgun (WGS) entry which is preliminary data.</text>
</comment>
<gene>
    <name evidence="1" type="ORF">BAE44_0019575</name>
</gene>
<accession>A0A1E5V2L5</accession>
<name>A0A1E5V2L5_9POAL</name>
<evidence type="ECO:0000313" key="2">
    <source>
        <dbReference type="Proteomes" id="UP000095767"/>
    </source>
</evidence>
<reference evidence="1 2" key="1">
    <citation type="submission" date="2016-09" db="EMBL/GenBank/DDBJ databases">
        <title>The draft genome of Dichanthelium oligosanthes: A C3 panicoid grass species.</title>
        <authorList>
            <person name="Studer A.J."/>
            <person name="Schnable J.C."/>
            <person name="Brutnell T.P."/>
        </authorList>
    </citation>
    <scope>NUCLEOTIDE SEQUENCE [LARGE SCALE GENOMIC DNA]</scope>
    <source>
        <strain evidence="2">cv. Kellogg 1175</strain>
        <tissue evidence="1">Leaf</tissue>
    </source>
</reference>
<organism evidence="1 2">
    <name type="scientific">Dichanthelium oligosanthes</name>
    <dbReference type="NCBI Taxonomy" id="888268"/>
    <lineage>
        <taxon>Eukaryota</taxon>
        <taxon>Viridiplantae</taxon>
        <taxon>Streptophyta</taxon>
        <taxon>Embryophyta</taxon>
        <taxon>Tracheophyta</taxon>
        <taxon>Spermatophyta</taxon>
        <taxon>Magnoliopsida</taxon>
        <taxon>Liliopsida</taxon>
        <taxon>Poales</taxon>
        <taxon>Poaceae</taxon>
        <taxon>PACMAD clade</taxon>
        <taxon>Panicoideae</taxon>
        <taxon>Panicodae</taxon>
        <taxon>Paniceae</taxon>
        <taxon>Dichantheliinae</taxon>
        <taxon>Dichanthelium</taxon>
    </lineage>
</organism>